<dbReference type="RefSeq" id="XP_002175404.1">
    <property type="nucleotide sequence ID" value="XM_002175368.2"/>
</dbReference>
<dbReference type="eggNOG" id="KOG3220">
    <property type="taxonomic scope" value="Eukaryota"/>
</dbReference>
<organism evidence="4 6">
    <name type="scientific">Schizosaccharomyces japonicus (strain yFS275 / FY16936)</name>
    <name type="common">Fission yeast</name>
    <dbReference type="NCBI Taxonomy" id="402676"/>
    <lineage>
        <taxon>Eukaryota</taxon>
        <taxon>Fungi</taxon>
        <taxon>Dikarya</taxon>
        <taxon>Ascomycota</taxon>
        <taxon>Taphrinomycotina</taxon>
        <taxon>Schizosaccharomycetes</taxon>
        <taxon>Schizosaccharomycetales</taxon>
        <taxon>Schizosaccharomycetaceae</taxon>
        <taxon>Schizosaccharomyces</taxon>
    </lineage>
</organism>
<keyword evidence="3" id="KW-1133">Transmembrane helix</keyword>
<evidence type="ECO:0000256" key="1">
    <source>
        <dbReference type="ARBA" id="ARBA00022741"/>
    </source>
</evidence>
<dbReference type="InterPro" id="IPR001977">
    <property type="entry name" value="Depp_CoAkinase"/>
</dbReference>
<protein>
    <submittedName>
        <fullName evidence="4">Dephospho-CoA kinase</fullName>
    </submittedName>
</protein>
<keyword evidence="1" id="KW-0547">Nucleotide-binding</keyword>
<dbReference type="HOGENOM" id="CLU_057180_0_1_1"/>
<keyword evidence="3" id="KW-0812">Transmembrane</keyword>
<dbReference type="SUPFAM" id="SSF52540">
    <property type="entry name" value="P-loop containing nucleoside triphosphate hydrolases"/>
    <property type="match status" value="1"/>
</dbReference>
<dbReference type="GO" id="GO:0015937">
    <property type="term" value="P:coenzyme A biosynthetic process"/>
    <property type="evidence" value="ECO:0000318"/>
    <property type="project" value="GO_Central"/>
</dbReference>
<dbReference type="VEuPathDB" id="FungiDB:SJAG_04288"/>
<dbReference type="NCBIfam" id="TIGR00152">
    <property type="entry name" value="dephospho-CoA kinase"/>
    <property type="match status" value="1"/>
</dbReference>
<dbReference type="Gene3D" id="3.40.50.300">
    <property type="entry name" value="P-loop containing nucleotide triphosphate hydrolases"/>
    <property type="match status" value="1"/>
</dbReference>
<dbReference type="Pfam" id="PF01121">
    <property type="entry name" value="CoaE"/>
    <property type="match status" value="1"/>
</dbReference>
<dbReference type="OMA" id="CQMDIEQ"/>
<keyword evidence="4" id="KW-0808">Transferase</keyword>
<sequence length="233" mass="26780">MLIIGLTGTIASGKSTVSNYIKKQHNLPVIDADVVAHRVVEPGTPCLKKIVREFGTEVLKNDGSLNRPALGRIIFGDEQKRLRLNSIVHPAVRKEMLKELWRYYIRGTGIVFLDVPLLFEARMHLLCTTTVTIVCSPMNVKRRLMARNPELSEKEVEQRIHSQMSSQEKTQLTDFVLENESDVLSLYARVDRLLFRLHPSTFGTFLALLCPFVQLFLVVYSFVRQYCKKERIY</sequence>
<evidence type="ECO:0000313" key="6">
    <source>
        <dbReference type="Proteomes" id="UP000001744"/>
    </source>
</evidence>
<dbReference type="InterPro" id="IPR027417">
    <property type="entry name" value="P-loop_NTPase"/>
</dbReference>
<gene>
    <name evidence="5" type="primary">cab5</name>
    <name evidence="4" type="ORF">SJAG_04288</name>
</gene>
<dbReference type="GO" id="GO:0005524">
    <property type="term" value="F:ATP binding"/>
    <property type="evidence" value="ECO:0007669"/>
    <property type="project" value="UniProtKB-KW"/>
</dbReference>
<dbReference type="HAMAP" id="MF_00376">
    <property type="entry name" value="Dephospho_CoA_kinase"/>
    <property type="match status" value="1"/>
</dbReference>
<dbReference type="GeneID" id="7052549"/>
<name>B6K6F7_SCHJY</name>
<dbReference type="CDD" id="cd02022">
    <property type="entry name" value="DPCK"/>
    <property type="match status" value="1"/>
</dbReference>
<dbReference type="STRING" id="402676.B6K6F7"/>
<evidence type="ECO:0000256" key="2">
    <source>
        <dbReference type="ARBA" id="ARBA00022840"/>
    </source>
</evidence>
<keyword evidence="3" id="KW-0472">Membrane</keyword>
<keyword evidence="2" id="KW-0067">ATP-binding</keyword>
<dbReference type="EMBL" id="KE651167">
    <property type="protein sequence ID" value="EEB09111.1"/>
    <property type="molecule type" value="Genomic_DNA"/>
</dbReference>
<feature type="transmembrane region" description="Helical" evidence="3">
    <location>
        <begin position="202"/>
        <end position="223"/>
    </location>
</feature>
<evidence type="ECO:0000313" key="5">
    <source>
        <dbReference type="JaponicusDB" id="SJAG_04288"/>
    </source>
</evidence>
<dbReference type="AlphaFoldDB" id="B6K6F7"/>
<dbReference type="GO" id="GO:0004140">
    <property type="term" value="F:dephospho-CoA kinase activity"/>
    <property type="evidence" value="ECO:0000318"/>
    <property type="project" value="GO_Central"/>
</dbReference>
<evidence type="ECO:0000313" key="4">
    <source>
        <dbReference type="EMBL" id="EEB09111.1"/>
    </source>
</evidence>
<accession>B6K6F7</accession>
<dbReference type="JaponicusDB" id="SJAG_04288">
    <property type="gene designation" value="cab5"/>
</dbReference>
<dbReference type="PANTHER" id="PTHR10695">
    <property type="entry name" value="DEPHOSPHO-COA KINASE-RELATED"/>
    <property type="match status" value="1"/>
</dbReference>
<proteinExistence type="inferred from homology"/>
<dbReference type="PROSITE" id="PS51219">
    <property type="entry name" value="DPCK"/>
    <property type="match status" value="1"/>
</dbReference>
<reference evidence="4 6" key="1">
    <citation type="journal article" date="2011" name="Science">
        <title>Comparative functional genomics of the fission yeasts.</title>
        <authorList>
            <person name="Rhind N."/>
            <person name="Chen Z."/>
            <person name="Yassour M."/>
            <person name="Thompson D.A."/>
            <person name="Haas B.J."/>
            <person name="Habib N."/>
            <person name="Wapinski I."/>
            <person name="Roy S."/>
            <person name="Lin M.F."/>
            <person name="Heiman D.I."/>
            <person name="Young S.K."/>
            <person name="Furuya K."/>
            <person name="Guo Y."/>
            <person name="Pidoux A."/>
            <person name="Chen H.M."/>
            <person name="Robbertse B."/>
            <person name="Goldberg J.M."/>
            <person name="Aoki K."/>
            <person name="Bayne E.H."/>
            <person name="Berlin A.M."/>
            <person name="Desjardins C.A."/>
            <person name="Dobbs E."/>
            <person name="Dukaj L."/>
            <person name="Fan L."/>
            <person name="FitzGerald M.G."/>
            <person name="French C."/>
            <person name="Gujja S."/>
            <person name="Hansen K."/>
            <person name="Keifenheim D."/>
            <person name="Levin J.Z."/>
            <person name="Mosher R.A."/>
            <person name="Mueller C.A."/>
            <person name="Pfiffner J."/>
            <person name="Priest M."/>
            <person name="Russ C."/>
            <person name="Smialowska A."/>
            <person name="Swoboda P."/>
            <person name="Sykes S.M."/>
            <person name="Vaughn M."/>
            <person name="Vengrova S."/>
            <person name="Yoder R."/>
            <person name="Zeng Q."/>
            <person name="Allshire R."/>
            <person name="Baulcombe D."/>
            <person name="Birren B.W."/>
            <person name="Brown W."/>
            <person name="Ekwall K."/>
            <person name="Kellis M."/>
            <person name="Leatherwood J."/>
            <person name="Levin H."/>
            <person name="Margalit H."/>
            <person name="Martienssen R."/>
            <person name="Nieduszynski C.A."/>
            <person name="Spatafora J.W."/>
            <person name="Friedman N."/>
            <person name="Dalgaard J.Z."/>
            <person name="Baumann P."/>
            <person name="Niki H."/>
            <person name="Regev A."/>
            <person name="Nusbaum C."/>
        </authorList>
    </citation>
    <scope>NUCLEOTIDE SEQUENCE [LARGE SCALE GENOMIC DNA]</scope>
    <source>
        <strain evidence="6">yFS275 / FY16936</strain>
    </source>
</reference>
<keyword evidence="6" id="KW-1185">Reference proteome</keyword>
<dbReference type="OrthoDB" id="247245at2759"/>
<evidence type="ECO:0000256" key="3">
    <source>
        <dbReference type="SAM" id="Phobius"/>
    </source>
</evidence>
<keyword evidence="4" id="KW-0418">Kinase</keyword>
<dbReference type="PANTHER" id="PTHR10695:SF46">
    <property type="entry name" value="BIFUNCTIONAL COENZYME A SYNTHASE-RELATED"/>
    <property type="match status" value="1"/>
</dbReference>
<dbReference type="Proteomes" id="UP000001744">
    <property type="component" value="Unassembled WGS sequence"/>
</dbReference>